<feature type="transmembrane region" description="Helical" evidence="7">
    <location>
        <begin position="103"/>
        <end position="124"/>
    </location>
</feature>
<keyword evidence="2 7" id="KW-0813">Transport</keyword>
<keyword evidence="4 7" id="KW-0812">Transmembrane</keyword>
<dbReference type="GO" id="GO:0005886">
    <property type="term" value="C:plasma membrane"/>
    <property type="evidence" value="ECO:0007669"/>
    <property type="project" value="UniProtKB-SubCell"/>
</dbReference>
<evidence type="ECO:0000313" key="11">
    <source>
        <dbReference type="Proteomes" id="UP000194761"/>
    </source>
</evidence>
<dbReference type="CDD" id="cd06261">
    <property type="entry name" value="TM_PBP2"/>
    <property type="match status" value="1"/>
</dbReference>
<accession>A0A243RDB4</accession>
<protein>
    <submittedName>
        <fullName evidence="10">ABC transporter permease</fullName>
    </submittedName>
</protein>
<keyword evidence="6 7" id="KW-0472">Membrane</keyword>
<keyword evidence="8" id="KW-0732">Signal</keyword>
<dbReference type="Gene3D" id="1.10.3720.10">
    <property type="entry name" value="MetI-like"/>
    <property type="match status" value="1"/>
</dbReference>
<keyword evidence="11" id="KW-1185">Reference proteome</keyword>
<evidence type="ECO:0000256" key="4">
    <source>
        <dbReference type="ARBA" id="ARBA00022692"/>
    </source>
</evidence>
<evidence type="ECO:0000256" key="1">
    <source>
        <dbReference type="ARBA" id="ARBA00004651"/>
    </source>
</evidence>
<dbReference type="InterPro" id="IPR000515">
    <property type="entry name" value="MetI-like"/>
</dbReference>
<dbReference type="SUPFAM" id="SSF161098">
    <property type="entry name" value="MetI-like"/>
    <property type="match status" value="1"/>
</dbReference>
<gene>
    <name evidence="10" type="ORF">CA984_29165</name>
</gene>
<comment type="similarity">
    <text evidence="7">Belongs to the binding-protein-dependent transport system permease family.</text>
</comment>
<evidence type="ECO:0000256" key="6">
    <source>
        <dbReference type="ARBA" id="ARBA00023136"/>
    </source>
</evidence>
<comment type="caution">
    <text evidence="10">The sequence shown here is derived from an EMBL/GenBank/DDBJ whole genome shotgun (WGS) entry which is preliminary data.</text>
</comment>
<evidence type="ECO:0000313" key="10">
    <source>
        <dbReference type="EMBL" id="OUC92674.1"/>
    </source>
</evidence>
<evidence type="ECO:0000259" key="9">
    <source>
        <dbReference type="PROSITE" id="PS50928"/>
    </source>
</evidence>
<evidence type="ECO:0000256" key="8">
    <source>
        <dbReference type="SAM" id="SignalP"/>
    </source>
</evidence>
<feature type="transmembrane region" description="Helical" evidence="7">
    <location>
        <begin position="171"/>
        <end position="192"/>
    </location>
</feature>
<feature type="chain" id="PRO_5012309146" evidence="8">
    <location>
        <begin position="30"/>
        <end position="311"/>
    </location>
</feature>
<feature type="transmembrane region" description="Helical" evidence="7">
    <location>
        <begin position="232"/>
        <end position="257"/>
    </location>
</feature>
<dbReference type="Pfam" id="PF19300">
    <property type="entry name" value="BPD_transp_1_N"/>
    <property type="match status" value="1"/>
</dbReference>
<dbReference type="EMBL" id="NGFP01000165">
    <property type="protein sequence ID" value="OUC92674.1"/>
    <property type="molecule type" value="Genomic_DNA"/>
</dbReference>
<keyword evidence="3" id="KW-1003">Cell membrane</keyword>
<comment type="subcellular location">
    <subcellularLocation>
        <location evidence="1 7">Cell membrane</location>
        <topology evidence="1 7">Multi-pass membrane protein</topology>
    </subcellularLocation>
</comment>
<organism evidence="10 11">
    <name type="scientific">Streptosporangium minutum</name>
    <dbReference type="NCBI Taxonomy" id="569862"/>
    <lineage>
        <taxon>Bacteria</taxon>
        <taxon>Bacillati</taxon>
        <taxon>Actinomycetota</taxon>
        <taxon>Actinomycetes</taxon>
        <taxon>Streptosporangiales</taxon>
        <taxon>Streptosporangiaceae</taxon>
        <taxon>Streptosporangium</taxon>
    </lineage>
</organism>
<evidence type="ECO:0000256" key="7">
    <source>
        <dbReference type="RuleBase" id="RU363032"/>
    </source>
</evidence>
<name>A0A243RDB4_9ACTN</name>
<evidence type="ECO:0000256" key="3">
    <source>
        <dbReference type="ARBA" id="ARBA00022475"/>
    </source>
</evidence>
<proteinExistence type="inferred from homology"/>
<evidence type="ECO:0000256" key="2">
    <source>
        <dbReference type="ARBA" id="ARBA00022448"/>
    </source>
</evidence>
<dbReference type="PROSITE" id="PS50928">
    <property type="entry name" value="ABC_TM1"/>
    <property type="match status" value="1"/>
</dbReference>
<dbReference type="PANTHER" id="PTHR43163:SF6">
    <property type="entry name" value="DIPEPTIDE TRANSPORT SYSTEM PERMEASE PROTEIN DPPB-RELATED"/>
    <property type="match status" value="1"/>
</dbReference>
<dbReference type="Pfam" id="PF00528">
    <property type="entry name" value="BPD_transp_1"/>
    <property type="match status" value="1"/>
</dbReference>
<dbReference type="AlphaFoldDB" id="A0A243RDB4"/>
<evidence type="ECO:0000256" key="5">
    <source>
        <dbReference type="ARBA" id="ARBA00022989"/>
    </source>
</evidence>
<sequence>MALRVARKLAGLVATLLATSFIIFGAAYAAPGDPVTFLAGGKENLTPEYLAAVRAQYHLDDPFSVQYGRWLWDALNGDLGRSFQYNDEVLDLLAARLPTTLGLVAYATVLFVVIGVALGVLAAVRGGRTDSTVVAGTTFATSVPPFVAATALISVFGVQLGWFPVAGGGSFTHLTLPAITLALGAVAIISRVTRQAMVEQRELDHVTVARASGLAERLIVVRHVFRGALGPVVTMCGLVSAGMLAGTVTVETVFGLSGIGSLLVGAINTHDFPVTQAVLLLMVVAYITVTTLVELAQPLIDPRARIERSRA</sequence>
<feature type="domain" description="ABC transmembrane type-1" evidence="9">
    <location>
        <begin position="97"/>
        <end position="293"/>
    </location>
</feature>
<feature type="transmembrane region" description="Helical" evidence="7">
    <location>
        <begin position="277"/>
        <end position="300"/>
    </location>
</feature>
<dbReference type="InterPro" id="IPR035906">
    <property type="entry name" value="MetI-like_sf"/>
</dbReference>
<dbReference type="Proteomes" id="UP000194761">
    <property type="component" value="Unassembled WGS sequence"/>
</dbReference>
<keyword evidence="5 7" id="KW-1133">Transmembrane helix</keyword>
<dbReference type="PANTHER" id="PTHR43163">
    <property type="entry name" value="DIPEPTIDE TRANSPORT SYSTEM PERMEASE PROTEIN DPPB-RELATED"/>
    <property type="match status" value="1"/>
</dbReference>
<reference evidence="10 11" key="1">
    <citation type="submission" date="2017-05" db="EMBL/GenBank/DDBJ databases">
        <title>Biotechnological potential of actinobacteria isolated from South African environments.</title>
        <authorList>
            <person name="Le Roes-Hill M."/>
            <person name="Prins A."/>
            <person name="Durrell K.A."/>
        </authorList>
    </citation>
    <scope>NUCLEOTIDE SEQUENCE [LARGE SCALE GENOMIC DNA]</scope>
    <source>
        <strain evidence="10">M26</strain>
    </source>
</reference>
<dbReference type="RefSeq" id="WP_086576730.1">
    <property type="nucleotide sequence ID" value="NZ_NGFP01000165.1"/>
</dbReference>
<feature type="signal peptide" evidence="8">
    <location>
        <begin position="1"/>
        <end position="29"/>
    </location>
</feature>
<dbReference type="InterPro" id="IPR045621">
    <property type="entry name" value="BPD_transp_1_N"/>
</dbReference>
<dbReference type="GO" id="GO:0055085">
    <property type="term" value="P:transmembrane transport"/>
    <property type="evidence" value="ECO:0007669"/>
    <property type="project" value="InterPro"/>
</dbReference>